<proteinExistence type="predicted"/>
<sequence length="135" mass="15508">MKNIHFALEKLRSAFAEFEAAIAETELPLAIEKNVPTTRTAQRIATLFNRRLTTPWSVQEIKAFKACGHISDTELEIVEKYYASERAKGETEGRHRRDLCTFLNNWRGELDRAMAFASKTPKGWAQDARIIPREL</sequence>
<evidence type="ECO:0000313" key="2">
    <source>
        <dbReference type="EMBL" id="CAB4200071.1"/>
    </source>
</evidence>
<protein>
    <submittedName>
        <fullName evidence="3">Uncharacterized protein</fullName>
    </submittedName>
</protein>
<evidence type="ECO:0000313" key="3">
    <source>
        <dbReference type="EMBL" id="CAB5238509.1"/>
    </source>
</evidence>
<evidence type="ECO:0000313" key="1">
    <source>
        <dbReference type="EMBL" id="CAB4172102.1"/>
    </source>
</evidence>
<organism evidence="3">
    <name type="scientific">uncultured Caudovirales phage</name>
    <dbReference type="NCBI Taxonomy" id="2100421"/>
    <lineage>
        <taxon>Viruses</taxon>
        <taxon>Duplodnaviria</taxon>
        <taxon>Heunggongvirae</taxon>
        <taxon>Uroviricota</taxon>
        <taxon>Caudoviricetes</taxon>
        <taxon>Peduoviridae</taxon>
        <taxon>Maltschvirus</taxon>
        <taxon>Maltschvirus maltsch</taxon>
    </lineage>
</organism>
<gene>
    <name evidence="2" type="ORF">UFOVP1354_22</name>
    <name evidence="3" type="ORF">UFOVP1547_33</name>
    <name evidence="1" type="ORF">UFOVP930_44</name>
</gene>
<name>A0A6J7XME6_9CAUD</name>
<dbReference type="EMBL" id="LR797289">
    <property type="protein sequence ID" value="CAB4200071.1"/>
    <property type="molecule type" value="Genomic_DNA"/>
</dbReference>
<dbReference type="EMBL" id="LR798461">
    <property type="protein sequence ID" value="CAB5238509.1"/>
    <property type="molecule type" value="Genomic_DNA"/>
</dbReference>
<dbReference type="EMBL" id="LR796873">
    <property type="protein sequence ID" value="CAB4172102.1"/>
    <property type="molecule type" value="Genomic_DNA"/>
</dbReference>
<accession>A0A6J7XME6</accession>
<reference evidence="3" key="1">
    <citation type="submission" date="2020-05" db="EMBL/GenBank/DDBJ databases">
        <authorList>
            <person name="Chiriac C."/>
            <person name="Salcher M."/>
            <person name="Ghai R."/>
            <person name="Kavagutti S V."/>
        </authorList>
    </citation>
    <scope>NUCLEOTIDE SEQUENCE</scope>
</reference>